<evidence type="ECO:0000259" key="17">
    <source>
        <dbReference type="PROSITE" id="PS50927"/>
    </source>
</evidence>
<evidence type="ECO:0000256" key="1">
    <source>
        <dbReference type="ARBA" id="ARBA00004251"/>
    </source>
</evidence>
<dbReference type="Gene3D" id="3.50.4.10">
    <property type="entry name" value="Hepatocyte Growth Factor"/>
    <property type="match status" value="1"/>
</dbReference>
<dbReference type="Pfam" id="PF01453">
    <property type="entry name" value="B_lectin"/>
    <property type="match status" value="1"/>
</dbReference>
<dbReference type="PROSITE" id="PS00108">
    <property type="entry name" value="PROTEIN_KINASE_ST"/>
    <property type="match status" value="1"/>
</dbReference>
<proteinExistence type="inferred from homology"/>
<keyword evidence="10" id="KW-0325">Glycoprotein</keyword>
<accession>A0AAP0DL37</accession>
<evidence type="ECO:0000256" key="4">
    <source>
        <dbReference type="ARBA" id="ARBA00022679"/>
    </source>
</evidence>
<evidence type="ECO:0000256" key="8">
    <source>
        <dbReference type="ARBA" id="ARBA00022840"/>
    </source>
</evidence>
<dbReference type="CDD" id="cd00028">
    <property type="entry name" value="B_lectin"/>
    <property type="match status" value="1"/>
</dbReference>
<evidence type="ECO:0000256" key="3">
    <source>
        <dbReference type="ARBA" id="ARBA00022527"/>
    </source>
</evidence>
<evidence type="ECO:0000259" key="16">
    <source>
        <dbReference type="PROSITE" id="PS50011"/>
    </source>
</evidence>
<dbReference type="PIRSF" id="PIRSF000641">
    <property type="entry name" value="SRK"/>
    <property type="match status" value="1"/>
</dbReference>
<evidence type="ECO:0000256" key="2">
    <source>
        <dbReference type="ARBA" id="ARBA00022475"/>
    </source>
</evidence>
<dbReference type="InterPro" id="IPR003609">
    <property type="entry name" value="Pan_app"/>
</dbReference>
<reference evidence="19 20" key="1">
    <citation type="submission" date="2024-04" db="EMBL/GenBank/DDBJ databases">
        <title>The reference genome of an endangered Asteraceae, Deinandra increscens subsp. villosa, native to the Central Coast of California.</title>
        <authorList>
            <person name="Guilliams M."/>
            <person name="Hasenstab-Lehman K."/>
            <person name="Meyer R."/>
            <person name="Mcevoy S."/>
        </authorList>
    </citation>
    <scope>NUCLEOTIDE SEQUENCE [LARGE SCALE GENOMIC DNA]</scope>
    <source>
        <tissue evidence="19">Leaf</tissue>
    </source>
</reference>
<evidence type="ECO:0000313" key="20">
    <source>
        <dbReference type="Proteomes" id="UP001408789"/>
    </source>
</evidence>
<dbReference type="SUPFAM" id="SSF56112">
    <property type="entry name" value="Protein kinase-like (PK-like)"/>
    <property type="match status" value="1"/>
</dbReference>
<keyword evidence="14" id="KW-1133">Transmembrane helix</keyword>
<comment type="similarity">
    <text evidence="13">Belongs to the protein kinase superfamily. Ser/Thr protein kinase family.</text>
</comment>
<dbReference type="Gene3D" id="1.10.510.10">
    <property type="entry name" value="Transferase(Phosphotransferase) domain 1"/>
    <property type="match status" value="1"/>
</dbReference>
<dbReference type="GO" id="GO:0005524">
    <property type="term" value="F:ATP binding"/>
    <property type="evidence" value="ECO:0007669"/>
    <property type="project" value="UniProtKB-KW"/>
</dbReference>
<feature type="domain" description="Bulb-type lectin" evidence="17">
    <location>
        <begin position="22"/>
        <end position="152"/>
    </location>
</feature>
<evidence type="ECO:0000256" key="12">
    <source>
        <dbReference type="ARBA" id="ARBA00048679"/>
    </source>
</evidence>
<dbReference type="Proteomes" id="UP001408789">
    <property type="component" value="Unassembled WGS sequence"/>
</dbReference>
<feature type="domain" description="Protein kinase" evidence="16">
    <location>
        <begin position="509"/>
        <end position="784"/>
    </location>
</feature>
<dbReference type="SMART" id="SM00108">
    <property type="entry name" value="B_lectin"/>
    <property type="match status" value="1"/>
</dbReference>
<feature type="signal peptide" evidence="15">
    <location>
        <begin position="1"/>
        <end position="20"/>
    </location>
</feature>
<dbReference type="InterPro" id="IPR001480">
    <property type="entry name" value="Bulb-type_lectin_dom"/>
</dbReference>
<evidence type="ECO:0000256" key="11">
    <source>
        <dbReference type="ARBA" id="ARBA00047899"/>
    </source>
</evidence>
<dbReference type="PROSITE" id="PS50927">
    <property type="entry name" value="BULB_LECTIN"/>
    <property type="match status" value="1"/>
</dbReference>
<dbReference type="InterPro" id="IPR000858">
    <property type="entry name" value="S_locus_glycoprot_dom"/>
</dbReference>
<name>A0AAP0DL37_9ASTR</name>
<dbReference type="Pfam" id="PF07714">
    <property type="entry name" value="PK_Tyr_Ser-Thr"/>
    <property type="match status" value="1"/>
</dbReference>
<dbReference type="InterPro" id="IPR008271">
    <property type="entry name" value="Ser/Thr_kinase_AS"/>
</dbReference>
<dbReference type="FunFam" id="3.30.200.20:FF:000195">
    <property type="entry name" value="G-type lectin S-receptor-like serine/threonine-protein kinase"/>
    <property type="match status" value="1"/>
</dbReference>
<dbReference type="GO" id="GO:0005886">
    <property type="term" value="C:plasma membrane"/>
    <property type="evidence" value="ECO:0007669"/>
    <property type="project" value="UniProtKB-SubCell"/>
</dbReference>
<feature type="domain" description="Apple" evidence="18">
    <location>
        <begin position="348"/>
        <end position="428"/>
    </location>
</feature>
<protein>
    <recommendedName>
        <fullName evidence="13">Receptor-like serine/threonine-protein kinase</fullName>
        <ecNumber evidence="13">2.7.11.1</ecNumber>
    </recommendedName>
</protein>
<keyword evidence="8 13" id="KW-0067">ATP-binding</keyword>
<dbReference type="AlphaFoldDB" id="A0AAP0DL37"/>
<evidence type="ECO:0000259" key="18">
    <source>
        <dbReference type="PROSITE" id="PS50948"/>
    </source>
</evidence>
<evidence type="ECO:0000313" key="19">
    <source>
        <dbReference type="EMBL" id="KAK9074722.1"/>
    </source>
</evidence>
<dbReference type="PANTHER" id="PTHR27002">
    <property type="entry name" value="RECEPTOR-LIKE SERINE/THREONINE-PROTEIN KINASE SD1-8"/>
    <property type="match status" value="1"/>
</dbReference>
<evidence type="ECO:0000256" key="7">
    <source>
        <dbReference type="ARBA" id="ARBA00022777"/>
    </source>
</evidence>
<comment type="subcellular location">
    <subcellularLocation>
        <location evidence="1">Cell membrane</location>
        <topology evidence="1">Single-pass type I membrane protein</topology>
    </subcellularLocation>
</comment>
<dbReference type="InterPro" id="IPR011009">
    <property type="entry name" value="Kinase-like_dom_sf"/>
</dbReference>
<keyword evidence="14" id="KW-0472">Membrane</keyword>
<keyword evidence="9" id="KW-1015">Disulfide bond</keyword>
<sequence>MEVITILLLCFHTLFTCTKAASDTLSTNQTIRDGETIVSPQQTFELGFFSPSNTSQNRYLGIWYKQLATRTVVWVANRETPLTSNNSGELTLAPGGLLVLRDSTNNQIIWSSNSNTSRETGNNNVVVVARLLDDSNFMVVDSSTQDGPDDYIWQSFDHPGNTMMPGMKFGRNLKRGVVTNYTSWKSDDDPSPGEFMVYMDSNGLPQIFQKDRDEIQYRLGSWNGVAFGGSTNNHPNPTYRTSFYMDAMEISAVLKLINKSVLTKLTVTPDGNMGQWNWNNRTRRWFLYSSMTMGSCKRYALCGVHGICDISQSPNCGCLRGFTPKRPGQWKIGDWTNGCRREIPLADCGAGEGFRKYPFVKIPDTRGSWFDRNMSLEECRMKCSRQCNCTAYAALDIKQGSGCLLWYNDLIDMRTLPNNGQDIYIRMSAAALEKDRRRIRSKKIIWYIITPVSLGLVILLGLCVTMIVKKKKKKKTVKAQGRSDEIIHKDGFDLPLFSLSTLIVATDNFSIGNKLGEGGFGPVYKGFLENGVEIAVKRLSRVSTQGVEEFKNEVIFISKLQHRNLVKILGYCVKGPEKLLVYEFMPNNSLDLLLFGTKRKILNWSQRYHIINGIARGLLYLHQDSHLRIIHRDLKAANILLDHEMNPKISDFGLARRFGGNETETNTIRVVGTYGYMAPEYAGDEFFSTKSDVFSFGVLVLEVVSGKKNRQFLCDTYNHNLVGHVWRLYKEGKSLALADESLIESSDLQMLRLIHIALLCVQHSPEDRPDMSMVVLMLSSDRRLPEPRQPGYYIELDKFGPENSSNMQTQISNSYITVSHMAPK</sequence>
<keyword evidence="7 13" id="KW-0418">Kinase</keyword>
<organism evidence="19 20">
    <name type="scientific">Deinandra increscens subsp. villosa</name>
    <dbReference type="NCBI Taxonomy" id="3103831"/>
    <lineage>
        <taxon>Eukaryota</taxon>
        <taxon>Viridiplantae</taxon>
        <taxon>Streptophyta</taxon>
        <taxon>Embryophyta</taxon>
        <taxon>Tracheophyta</taxon>
        <taxon>Spermatophyta</taxon>
        <taxon>Magnoliopsida</taxon>
        <taxon>eudicotyledons</taxon>
        <taxon>Gunneridae</taxon>
        <taxon>Pentapetalae</taxon>
        <taxon>asterids</taxon>
        <taxon>campanulids</taxon>
        <taxon>Asterales</taxon>
        <taxon>Asteraceae</taxon>
        <taxon>Asteroideae</taxon>
        <taxon>Heliantheae alliance</taxon>
        <taxon>Madieae</taxon>
        <taxon>Madiinae</taxon>
        <taxon>Deinandra</taxon>
    </lineage>
</organism>
<evidence type="ECO:0000256" key="13">
    <source>
        <dbReference type="PIRNR" id="PIRNR000641"/>
    </source>
</evidence>
<keyword evidence="2" id="KW-1003">Cell membrane</keyword>
<dbReference type="PROSITE" id="PS50948">
    <property type="entry name" value="PAN"/>
    <property type="match status" value="1"/>
</dbReference>
<comment type="caution">
    <text evidence="19">The sequence shown here is derived from an EMBL/GenBank/DDBJ whole genome shotgun (WGS) entry which is preliminary data.</text>
</comment>
<comment type="catalytic activity">
    <reaction evidence="12 13">
        <text>L-seryl-[protein] + ATP = O-phospho-L-seryl-[protein] + ADP + H(+)</text>
        <dbReference type="Rhea" id="RHEA:17989"/>
        <dbReference type="Rhea" id="RHEA-COMP:9863"/>
        <dbReference type="Rhea" id="RHEA-COMP:11604"/>
        <dbReference type="ChEBI" id="CHEBI:15378"/>
        <dbReference type="ChEBI" id="CHEBI:29999"/>
        <dbReference type="ChEBI" id="CHEBI:30616"/>
        <dbReference type="ChEBI" id="CHEBI:83421"/>
        <dbReference type="ChEBI" id="CHEBI:456216"/>
        <dbReference type="EC" id="2.7.11.1"/>
    </reaction>
</comment>
<dbReference type="PANTHER" id="PTHR27002:SF851">
    <property type="entry name" value="G-TYPE LECTIN S-RECEPTOR-LIKE SERINE_THREONINE-PROTEIN KINASE SD1-1"/>
    <property type="match status" value="1"/>
</dbReference>
<gene>
    <name evidence="19" type="ORF">SSX86_003040</name>
</gene>
<dbReference type="Gene3D" id="3.30.200.20">
    <property type="entry name" value="Phosphorylase Kinase, domain 1"/>
    <property type="match status" value="1"/>
</dbReference>
<dbReference type="SUPFAM" id="SSF51110">
    <property type="entry name" value="alpha-D-mannose-specific plant lectins"/>
    <property type="match status" value="1"/>
</dbReference>
<keyword evidence="3 13" id="KW-0723">Serine/threonine-protein kinase</keyword>
<dbReference type="EMBL" id="JBCNJP010000007">
    <property type="protein sequence ID" value="KAK9074722.1"/>
    <property type="molecule type" value="Genomic_DNA"/>
</dbReference>
<evidence type="ECO:0000256" key="6">
    <source>
        <dbReference type="ARBA" id="ARBA00022741"/>
    </source>
</evidence>
<dbReference type="InterPro" id="IPR000719">
    <property type="entry name" value="Prot_kinase_dom"/>
</dbReference>
<keyword evidence="6 13" id="KW-0547">Nucleotide-binding</keyword>
<evidence type="ECO:0000256" key="9">
    <source>
        <dbReference type="ARBA" id="ARBA00023157"/>
    </source>
</evidence>
<dbReference type="GO" id="GO:0048544">
    <property type="term" value="P:recognition of pollen"/>
    <property type="evidence" value="ECO:0007669"/>
    <property type="project" value="InterPro"/>
</dbReference>
<dbReference type="Pfam" id="PF00954">
    <property type="entry name" value="S_locus_glycop"/>
    <property type="match status" value="1"/>
</dbReference>
<dbReference type="GO" id="GO:0004674">
    <property type="term" value="F:protein serine/threonine kinase activity"/>
    <property type="evidence" value="ECO:0007669"/>
    <property type="project" value="UniProtKB-KW"/>
</dbReference>
<keyword evidence="14" id="KW-0812">Transmembrane</keyword>
<dbReference type="FunFam" id="1.10.510.10:FF:000060">
    <property type="entry name" value="G-type lectin S-receptor-like serine/threonine-protein kinase"/>
    <property type="match status" value="1"/>
</dbReference>
<feature type="chain" id="PRO_5042820970" description="Receptor-like serine/threonine-protein kinase" evidence="15">
    <location>
        <begin position="21"/>
        <end position="824"/>
    </location>
</feature>
<feature type="transmembrane region" description="Helical" evidence="14">
    <location>
        <begin position="444"/>
        <end position="468"/>
    </location>
</feature>
<dbReference type="EC" id="2.7.11.1" evidence="13"/>
<dbReference type="CDD" id="cd01098">
    <property type="entry name" value="PAN_AP_plant"/>
    <property type="match status" value="1"/>
</dbReference>
<dbReference type="CDD" id="cd14066">
    <property type="entry name" value="STKc_IRAK"/>
    <property type="match status" value="1"/>
</dbReference>
<dbReference type="InterPro" id="IPR001245">
    <property type="entry name" value="Ser-Thr/Tyr_kinase_cat_dom"/>
</dbReference>
<dbReference type="SMART" id="SM00220">
    <property type="entry name" value="S_TKc"/>
    <property type="match status" value="1"/>
</dbReference>
<dbReference type="SMART" id="SM00473">
    <property type="entry name" value="PAN_AP"/>
    <property type="match status" value="1"/>
</dbReference>
<evidence type="ECO:0000256" key="15">
    <source>
        <dbReference type="SAM" id="SignalP"/>
    </source>
</evidence>
<evidence type="ECO:0000256" key="10">
    <source>
        <dbReference type="ARBA" id="ARBA00023180"/>
    </source>
</evidence>
<dbReference type="InterPro" id="IPR036426">
    <property type="entry name" value="Bulb-type_lectin_dom_sf"/>
</dbReference>
<dbReference type="Pfam" id="PF08276">
    <property type="entry name" value="PAN_2"/>
    <property type="match status" value="1"/>
</dbReference>
<dbReference type="FunFam" id="2.90.10.10:FF:000005">
    <property type="entry name" value="G-type lectin S-receptor-like serine/threonine-protein kinase"/>
    <property type="match status" value="1"/>
</dbReference>
<evidence type="ECO:0000256" key="14">
    <source>
        <dbReference type="SAM" id="Phobius"/>
    </source>
</evidence>
<keyword evidence="20" id="KW-1185">Reference proteome</keyword>
<dbReference type="InterPro" id="IPR024171">
    <property type="entry name" value="SRK-like_kinase"/>
</dbReference>
<keyword evidence="4 13" id="KW-0808">Transferase</keyword>
<dbReference type="PROSITE" id="PS50011">
    <property type="entry name" value="PROTEIN_KINASE_DOM"/>
    <property type="match status" value="1"/>
</dbReference>
<dbReference type="Gene3D" id="2.90.10.10">
    <property type="entry name" value="Bulb-type lectin domain"/>
    <property type="match status" value="1"/>
</dbReference>
<evidence type="ECO:0000256" key="5">
    <source>
        <dbReference type="ARBA" id="ARBA00022729"/>
    </source>
</evidence>
<comment type="catalytic activity">
    <reaction evidence="11 13">
        <text>L-threonyl-[protein] + ATP = O-phospho-L-threonyl-[protein] + ADP + H(+)</text>
        <dbReference type="Rhea" id="RHEA:46608"/>
        <dbReference type="Rhea" id="RHEA-COMP:11060"/>
        <dbReference type="Rhea" id="RHEA-COMP:11605"/>
        <dbReference type="ChEBI" id="CHEBI:15378"/>
        <dbReference type="ChEBI" id="CHEBI:30013"/>
        <dbReference type="ChEBI" id="CHEBI:30616"/>
        <dbReference type="ChEBI" id="CHEBI:61977"/>
        <dbReference type="ChEBI" id="CHEBI:456216"/>
        <dbReference type="EC" id="2.7.11.1"/>
    </reaction>
</comment>
<keyword evidence="5 15" id="KW-0732">Signal</keyword>